<comment type="catalytic activity">
    <reaction evidence="1">
        <text>Hydrolyzes the link between N-acetylmuramoyl residues and L-amino acid residues in certain cell-wall glycopeptides.</text>
        <dbReference type="EC" id="3.5.1.28"/>
    </reaction>
</comment>
<evidence type="ECO:0000256" key="4">
    <source>
        <dbReference type="ARBA" id="ARBA00023316"/>
    </source>
</evidence>
<reference evidence="8 9" key="1">
    <citation type="submission" date="2016-12" db="EMBL/GenBank/DDBJ databases">
        <title>Amycolatopsis keratiniphila subsp. keratiniphila genome sequencing and assembly.</title>
        <authorList>
            <person name="Mayilraj S."/>
            <person name="Kaur N."/>
        </authorList>
    </citation>
    <scope>NUCLEOTIDE SEQUENCE [LARGE SCALE GENOMIC DNA]</scope>
    <source>
        <strain evidence="8 9">DSM 44409</strain>
    </source>
</reference>
<dbReference type="GO" id="GO:0071555">
    <property type="term" value="P:cell wall organization"/>
    <property type="evidence" value="ECO:0007669"/>
    <property type="project" value="UniProtKB-KW"/>
</dbReference>
<proteinExistence type="predicted"/>
<dbReference type="Gene3D" id="3.40.80.10">
    <property type="entry name" value="Peptidoglycan recognition protein-like"/>
    <property type="match status" value="1"/>
</dbReference>
<evidence type="ECO:0000259" key="7">
    <source>
        <dbReference type="SMART" id="SM00644"/>
    </source>
</evidence>
<dbReference type="SUPFAM" id="SSF55846">
    <property type="entry name" value="N-acetylmuramoyl-L-alanine amidase-like"/>
    <property type="match status" value="1"/>
</dbReference>
<dbReference type="Proteomes" id="UP000076660">
    <property type="component" value="Unassembled WGS sequence"/>
</dbReference>
<sequence length="522" mass="56366">MATSLAVAGVLTTSLIPVTASDAALLARPDYPAARWVAADPGNWGSRNGDTITGIALHTFDPVPPAVPDYDSTIRFFANPNAAQTSAHYVIRSRDGDITQMVQNQDRANHLRGHNGNTIGIEHEATSREEKWYTDIMMRSSAALVRDLCERYLIPRTGSSEPDEQSGGIRGHNQFSGHEGNSDPGRFWYERHDAYLQKVRGGKRDAAVPFGGQYQIFQRQRDHSVHQRVWDGSAWRGWADLGGSFAGEPAAVAFGRQMHVFGIDRATRELRTRYWDPSGGWSNWAEPGGTPARLRGNPSAVVIGQNLHVFARGENNQVYEARWSDGAWRWTNLGGTVVGDPAALDFGGQAQVYALGSDQRLYSNVLGGSGWGGWAKSGEPGARLTGTPSVIRFGGQAQAFVQGLNGNVYQAVWNREGGWTWHNLGGAIFGDPSATVVGSTVRVTALGTDSRLWTDSWSANGWTGWRKAAGGPAGGLTGTPTAMAFGNQLQVTVQGLNGRAHQAAWQPGSNWWWADLGGTAAN</sequence>
<evidence type="ECO:0000313" key="9">
    <source>
        <dbReference type="Proteomes" id="UP000076660"/>
    </source>
</evidence>
<accession>A0A1W2LTI0</accession>
<dbReference type="GO" id="GO:0008745">
    <property type="term" value="F:N-acetylmuramoyl-L-alanine amidase activity"/>
    <property type="evidence" value="ECO:0007669"/>
    <property type="project" value="UniProtKB-EC"/>
</dbReference>
<evidence type="ECO:0000256" key="5">
    <source>
        <dbReference type="SAM" id="MobiDB-lite"/>
    </source>
</evidence>
<dbReference type="GO" id="GO:0009254">
    <property type="term" value="P:peptidoglycan turnover"/>
    <property type="evidence" value="ECO:0007669"/>
    <property type="project" value="TreeGrafter"/>
</dbReference>
<dbReference type="AlphaFoldDB" id="A0A1W2LTI0"/>
<dbReference type="InterPro" id="IPR051206">
    <property type="entry name" value="NAMLAA_amidase_2"/>
</dbReference>
<evidence type="ECO:0000313" key="8">
    <source>
        <dbReference type="EMBL" id="ONF68673.1"/>
    </source>
</evidence>
<dbReference type="CDD" id="cd06583">
    <property type="entry name" value="PGRP"/>
    <property type="match status" value="1"/>
</dbReference>
<evidence type="ECO:0000256" key="1">
    <source>
        <dbReference type="ARBA" id="ARBA00001561"/>
    </source>
</evidence>
<dbReference type="InterPro" id="IPR036505">
    <property type="entry name" value="Amidase/PGRP_sf"/>
</dbReference>
<keyword evidence="3" id="KW-0378">Hydrolase</keyword>
<feature type="signal peptide" evidence="6">
    <location>
        <begin position="1"/>
        <end position="20"/>
    </location>
</feature>
<feature type="domain" description="N-acetylmuramoyl-L-alanine amidase" evidence="7">
    <location>
        <begin position="40"/>
        <end position="185"/>
    </location>
</feature>
<dbReference type="GO" id="GO:0009253">
    <property type="term" value="P:peptidoglycan catabolic process"/>
    <property type="evidence" value="ECO:0007669"/>
    <property type="project" value="InterPro"/>
</dbReference>
<keyword evidence="4" id="KW-0961">Cell wall biogenesis/degradation</keyword>
<evidence type="ECO:0000256" key="2">
    <source>
        <dbReference type="ARBA" id="ARBA00011901"/>
    </source>
</evidence>
<feature type="region of interest" description="Disordered" evidence="5">
    <location>
        <begin position="156"/>
        <end position="183"/>
    </location>
</feature>
<dbReference type="Gene3D" id="2.120.10.70">
    <property type="entry name" value="Fucose-specific lectin"/>
    <property type="match status" value="1"/>
</dbReference>
<feature type="chain" id="PRO_5039427780" description="N-acetylmuramoyl-L-alanine amidase" evidence="6">
    <location>
        <begin position="21"/>
        <end position="522"/>
    </location>
</feature>
<dbReference type="PANTHER" id="PTHR30417">
    <property type="entry name" value="N-ACETYLMURAMOYL-L-ALANINE AMIDASE AMID"/>
    <property type="match status" value="1"/>
</dbReference>
<organism evidence="8 9">
    <name type="scientific">Amycolatopsis keratiniphila subsp. keratiniphila</name>
    <dbReference type="NCBI Taxonomy" id="227715"/>
    <lineage>
        <taxon>Bacteria</taxon>
        <taxon>Bacillati</taxon>
        <taxon>Actinomycetota</taxon>
        <taxon>Actinomycetes</taxon>
        <taxon>Pseudonocardiales</taxon>
        <taxon>Pseudonocardiaceae</taxon>
        <taxon>Amycolatopsis</taxon>
        <taxon>Amycolatopsis japonica group</taxon>
    </lineage>
</organism>
<evidence type="ECO:0000256" key="3">
    <source>
        <dbReference type="ARBA" id="ARBA00022801"/>
    </source>
</evidence>
<comment type="caution">
    <text evidence="8">The sequence shown here is derived from an EMBL/GenBank/DDBJ whole genome shotgun (WGS) entry which is preliminary data.</text>
</comment>
<dbReference type="SUPFAM" id="SSF89372">
    <property type="entry name" value="Fucose-specific lectin"/>
    <property type="match status" value="1"/>
</dbReference>
<dbReference type="EMBL" id="LQMT02000019">
    <property type="protein sequence ID" value="ONF68673.1"/>
    <property type="molecule type" value="Genomic_DNA"/>
</dbReference>
<dbReference type="EC" id="3.5.1.28" evidence="2"/>
<keyword evidence="6" id="KW-0732">Signal</keyword>
<dbReference type="InterPro" id="IPR002502">
    <property type="entry name" value="Amidase_domain"/>
</dbReference>
<gene>
    <name evidence="8" type="ORF">AVR91_0218595</name>
</gene>
<dbReference type="PANTHER" id="PTHR30417:SF1">
    <property type="entry name" value="N-ACETYLMURAMOYL-L-ALANINE AMIDASE AMID"/>
    <property type="match status" value="1"/>
</dbReference>
<protein>
    <recommendedName>
        <fullName evidence="2">N-acetylmuramoyl-L-alanine amidase</fullName>
        <ecNumber evidence="2">3.5.1.28</ecNumber>
    </recommendedName>
</protein>
<dbReference type="Pfam" id="PF01510">
    <property type="entry name" value="Amidase_2"/>
    <property type="match status" value="1"/>
</dbReference>
<dbReference type="SMART" id="SM00644">
    <property type="entry name" value="Ami_2"/>
    <property type="match status" value="1"/>
</dbReference>
<name>A0A1W2LTI0_9PSEU</name>
<evidence type="ECO:0000256" key="6">
    <source>
        <dbReference type="SAM" id="SignalP"/>
    </source>
</evidence>